<feature type="non-terminal residue" evidence="1">
    <location>
        <position position="1"/>
    </location>
</feature>
<proteinExistence type="predicted"/>
<comment type="caution">
    <text evidence="1">The sequence shown here is derived from an EMBL/GenBank/DDBJ whole genome shotgun (WGS) entry which is preliminary data.</text>
</comment>
<reference evidence="1" key="1">
    <citation type="submission" date="2023-04" db="EMBL/GenBank/DDBJ databases">
        <title>A chromosome-level genome assembly of the parasitoid wasp Eretmocerus hayati.</title>
        <authorList>
            <person name="Zhong Y."/>
            <person name="Liu S."/>
            <person name="Liu Y."/>
        </authorList>
    </citation>
    <scope>NUCLEOTIDE SEQUENCE</scope>
    <source>
        <strain evidence="1">ZJU_SS_LIU_2023</strain>
    </source>
</reference>
<dbReference type="EMBL" id="CM056742">
    <property type="protein sequence ID" value="KAJ8678651.1"/>
    <property type="molecule type" value="Genomic_DNA"/>
</dbReference>
<protein>
    <submittedName>
        <fullName evidence="1">Uncharacterized protein</fullName>
    </submittedName>
</protein>
<evidence type="ECO:0000313" key="1">
    <source>
        <dbReference type="EMBL" id="KAJ8678651.1"/>
    </source>
</evidence>
<evidence type="ECO:0000313" key="2">
    <source>
        <dbReference type="Proteomes" id="UP001239111"/>
    </source>
</evidence>
<accession>A0ACC2P5C6</accession>
<sequence length="218" mass="24401">LLSGTLKTIQRASCNEEWMTLNCPLGTAILVTVARYGHATLDSHGNCSTTDHVVSDNHLNSTCSWPNQLQHSLLQTVVEVCQKKRQCTFNTSPKMDDPCPNLPKFIEVVYKCRPYEFRSKVTCENDAINLSCSPNYRVAIYSASFGRTEYESLQCPQPNGVKDETCLASYATEKVIELCHGRRHCSIAANSSTFGDPCRPESKTYLKVVYTCGEYRAH</sequence>
<organism evidence="1 2">
    <name type="scientific">Eretmocerus hayati</name>
    <dbReference type="NCBI Taxonomy" id="131215"/>
    <lineage>
        <taxon>Eukaryota</taxon>
        <taxon>Metazoa</taxon>
        <taxon>Ecdysozoa</taxon>
        <taxon>Arthropoda</taxon>
        <taxon>Hexapoda</taxon>
        <taxon>Insecta</taxon>
        <taxon>Pterygota</taxon>
        <taxon>Neoptera</taxon>
        <taxon>Endopterygota</taxon>
        <taxon>Hymenoptera</taxon>
        <taxon>Apocrita</taxon>
        <taxon>Proctotrupomorpha</taxon>
        <taxon>Chalcidoidea</taxon>
        <taxon>Aphelinidae</taxon>
        <taxon>Aphelininae</taxon>
        <taxon>Eretmocerus</taxon>
    </lineage>
</organism>
<name>A0ACC2P5C6_9HYME</name>
<dbReference type="Proteomes" id="UP001239111">
    <property type="component" value="Chromosome 2"/>
</dbReference>
<gene>
    <name evidence="1" type="ORF">QAD02_014438</name>
</gene>
<keyword evidence="2" id="KW-1185">Reference proteome</keyword>